<evidence type="ECO:0000313" key="2">
    <source>
        <dbReference type="Proteomes" id="UP000324611"/>
    </source>
</evidence>
<gene>
    <name evidence="1" type="ORF">F0L74_21840</name>
</gene>
<organism evidence="1 2">
    <name type="scientific">Chitinophaga agrisoli</name>
    <dbReference type="NCBI Taxonomy" id="2607653"/>
    <lineage>
        <taxon>Bacteria</taxon>
        <taxon>Pseudomonadati</taxon>
        <taxon>Bacteroidota</taxon>
        <taxon>Chitinophagia</taxon>
        <taxon>Chitinophagales</taxon>
        <taxon>Chitinophagaceae</taxon>
        <taxon>Chitinophaga</taxon>
    </lineage>
</organism>
<dbReference type="InterPro" id="IPR005358">
    <property type="entry name" value="Puta_zinc/iron-chelating_dom"/>
</dbReference>
<reference evidence="1 2" key="1">
    <citation type="submission" date="2019-09" db="EMBL/GenBank/DDBJ databases">
        <title>Chitinophaga ginsengihumi sp. nov., isolated from soil of ginseng rhizosphere.</title>
        <authorList>
            <person name="Lee J."/>
        </authorList>
    </citation>
    <scope>NUCLEOTIDE SEQUENCE [LARGE SCALE GENOMIC DNA]</scope>
    <source>
        <strain evidence="1 2">BN140078</strain>
    </source>
</reference>
<protein>
    <submittedName>
        <fullName evidence="1">Uncharacterized protein</fullName>
    </submittedName>
</protein>
<dbReference type="Proteomes" id="UP000324611">
    <property type="component" value="Unassembled WGS sequence"/>
</dbReference>
<reference evidence="1 2" key="2">
    <citation type="submission" date="2019-09" db="EMBL/GenBank/DDBJ databases">
        <authorList>
            <person name="Jin C."/>
        </authorList>
    </citation>
    <scope>NUCLEOTIDE SEQUENCE [LARGE SCALE GENOMIC DNA]</scope>
    <source>
        <strain evidence="1 2">BN140078</strain>
    </source>
</reference>
<accession>A0A5B2VKZ7</accession>
<proteinExistence type="predicted"/>
<sequence>MLPFRRPVLRQHRHFPFLHTFAAMNIVTQLDAIAQAAGEKEAENQSFKAFLRAQEPAAVDQLVQELDAAITPQIDCTSCGNCCRSLMINVTAEEVTGLANLLNRSEADVKEQYIETGSGSGNMVMNTIPCHFLDNNCCSIYEHRFTECREFPGLHQPNFTGRLFAMLMHYGRCLIIYNVLEEMKKRLAFNME</sequence>
<keyword evidence="2" id="KW-1185">Reference proteome</keyword>
<name>A0A5B2VKZ7_9BACT</name>
<dbReference type="EMBL" id="VUOC01000004">
    <property type="protein sequence ID" value="KAA2238859.1"/>
    <property type="molecule type" value="Genomic_DNA"/>
</dbReference>
<dbReference type="AlphaFoldDB" id="A0A5B2VKZ7"/>
<comment type="caution">
    <text evidence="1">The sequence shown here is derived from an EMBL/GenBank/DDBJ whole genome shotgun (WGS) entry which is preliminary data.</text>
</comment>
<evidence type="ECO:0000313" key="1">
    <source>
        <dbReference type="EMBL" id="KAA2238859.1"/>
    </source>
</evidence>
<dbReference type="Pfam" id="PF03692">
    <property type="entry name" value="CxxCxxCC"/>
    <property type="match status" value="1"/>
</dbReference>